<evidence type="ECO:0000256" key="1">
    <source>
        <dbReference type="SAM" id="Phobius"/>
    </source>
</evidence>
<feature type="transmembrane region" description="Helical" evidence="1">
    <location>
        <begin position="172"/>
        <end position="195"/>
    </location>
</feature>
<evidence type="ECO:0008006" key="4">
    <source>
        <dbReference type="Google" id="ProtNLM"/>
    </source>
</evidence>
<gene>
    <name evidence="2" type="ORF">CR938_05270</name>
</gene>
<feature type="transmembrane region" description="Helical" evidence="1">
    <location>
        <begin position="12"/>
        <end position="32"/>
    </location>
</feature>
<evidence type="ECO:0000313" key="3">
    <source>
        <dbReference type="Proteomes" id="UP000717981"/>
    </source>
</evidence>
<name>A0A921P0U2_9GAMM</name>
<dbReference type="AlphaFoldDB" id="A0A921P0U2"/>
<reference evidence="2" key="1">
    <citation type="submission" date="2017-10" db="EMBL/GenBank/DDBJ databases">
        <title>Whole genome sequencing of members of genus Pseudoxanthomonas.</title>
        <authorList>
            <person name="Kumar S."/>
            <person name="Bansal K."/>
            <person name="Kaur A."/>
            <person name="Patil P."/>
            <person name="Sharma S."/>
            <person name="Patil P.B."/>
        </authorList>
    </citation>
    <scope>NUCLEOTIDE SEQUENCE</scope>
    <source>
        <strain evidence="2">DSM 22914</strain>
    </source>
</reference>
<feature type="transmembrane region" description="Helical" evidence="1">
    <location>
        <begin position="332"/>
        <end position="352"/>
    </location>
</feature>
<protein>
    <recommendedName>
        <fullName evidence="4">DUF819 family protein</fullName>
    </recommendedName>
</protein>
<dbReference type="InterPro" id="IPR008537">
    <property type="entry name" value="DUF819"/>
</dbReference>
<feature type="transmembrane region" description="Helical" evidence="1">
    <location>
        <begin position="73"/>
        <end position="95"/>
    </location>
</feature>
<keyword evidence="1" id="KW-0812">Transmembrane</keyword>
<sequence length="419" mass="43974">MAIEAAAPSTALIQNDIVVFGLIAATLGLIFWLASGPTPFWRKFFAWVPALLLCYFVPAIYNTVGLIDGTQGAVYNPIGSRVLLPVALVLLTMTIDLKGVLKLGPRLLFVFCAGTFGLFLGAIVAFQLFKWFMPSVVAGEVWKGMAALAGSWIGGGANMVAIREVYQVDATLFGQFAVVDVAIANTWMAVLLFLAGRAASIDARSGADTSAIDEMKARLEAYEAANARIPTLTDLMVILGIGFGIVGAAHAVSAPVAAWFAAHVPNAGQYSLDSAFVWVVLLATFAGLALSFTPARRLENAGMAKVGSACLYFLIASIGMQMDFTRLAERPGLLALGVVWMAVHVLVLWGAARLVRAPLFYFAIGSQGNIGAAASAPVVAAAFHPTLAPVGGLLGTVGYATGTVIAYWLGQILRVMAGQ</sequence>
<dbReference type="Proteomes" id="UP000717981">
    <property type="component" value="Unassembled WGS sequence"/>
</dbReference>
<feature type="transmembrane region" description="Helical" evidence="1">
    <location>
        <begin position="107"/>
        <end position="129"/>
    </location>
</feature>
<feature type="transmembrane region" description="Helical" evidence="1">
    <location>
        <begin position="389"/>
        <end position="409"/>
    </location>
</feature>
<feature type="transmembrane region" description="Helical" evidence="1">
    <location>
        <begin position="359"/>
        <end position="383"/>
    </location>
</feature>
<dbReference type="PANTHER" id="PTHR34289:SF8">
    <property type="entry name" value="DUF819 DOMAIN-CONTAINING PROTEIN"/>
    <property type="match status" value="1"/>
</dbReference>
<dbReference type="EMBL" id="PDWK01000018">
    <property type="protein sequence ID" value="KAF1689602.1"/>
    <property type="molecule type" value="Genomic_DNA"/>
</dbReference>
<feature type="transmembrane region" description="Helical" evidence="1">
    <location>
        <begin position="274"/>
        <end position="295"/>
    </location>
</feature>
<keyword evidence="3" id="KW-1185">Reference proteome</keyword>
<comment type="caution">
    <text evidence="2">The sequence shown here is derived from an EMBL/GenBank/DDBJ whole genome shotgun (WGS) entry which is preliminary data.</text>
</comment>
<feature type="transmembrane region" description="Helical" evidence="1">
    <location>
        <begin position="302"/>
        <end position="320"/>
    </location>
</feature>
<feature type="transmembrane region" description="Helical" evidence="1">
    <location>
        <begin position="235"/>
        <end position="262"/>
    </location>
</feature>
<accession>A0A921P0U2</accession>
<keyword evidence="1" id="KW-1133">Transmembrane helix</keyword>
<dbReference type="OrthoDB" id="653763at2"/>
<dbReference type="Pfam" id="PF05684">
    <property type="entry name" value="DUF819"/>
    <property type="match status" value="1"/>
</dbReference>
<evidence type="ECO:0000313" key="2">
    <source>
        <dbReference type="EMBL" id="KAF1689602.1"/>
    </source>
</evidence>
<proteinExistence type="predicted"/>
<organism evidence="2 3">
    <name type="scientific">Pseudoxanthomonas taiwanensis</name>
    <dbReference type="NCBI Taxonomy" id="176598"/>
    <lineage>
        <taxon>Bacteria</taxon>
        <taxon>Pseudomonadati</taxon>
        <taxon>Pseudomonadota</taxon>
        <taxon>Gammaproteobacteria</taxon>
        <taxon>Lysobacterales</taxon>
        <taxon>Lysobacteraceae</taxon>
        <taxon>Pseudoxanthomonas</taxon>
    </lineage>
</organism>
<keyword evidence="1" id="KW-0472">Membrane</keyword>
<feature type="transmembrane region" description="Helical" evidence="1">
    <location>
        <begin position="44"/>
        <end position="61"/>
    </location>
</feature>
<dbReference type="PANTHER" id="PTHR34289">
    <property type="entry name" value="PROTEIN, PUTATIVE (DUF819)-RELATED"/>
    <property type="match status" value="1"/>
</dbReference>
<dbReference type="RefSeq" id="WP_162123997.1">
    <property type="nucleotide sequence ID" value="NZ_PDWK01000018.1"/>
</dbReference>